<evidence type="ECO:0000313" key="1">
    <source>
        <dbReference type="EMBL" id="KKK23567.1"/>
    </source>
</evidence>
<gene>
    <name evidence="1" type="ORF">AOCH_007522</name>
</gene>
<evidence type="ECO:0000313" key="2">
    <source>
        <dbReference type="Proteomes" id="UP000034947"/>
    </source>
</evidence>
<sequence>MSPRYRRRILTIPGDFAPTKARIPSRWLKVGVLAALGCVRIALYRSITLNIECAPTGYEWLIPFVIALYDFWRTQRSRPVQTWIAPDRPQNPRLRFLVATASRIHFWAFQSRFRYILSAAFLAASGLLVSSFHDGRQSSYICPILSGQHLRQRIFKIFNLILDSITLIGAAELSGEGV</sequence>
<protein>
    <submittedName>
        <fullName evidence="1">Uncharacterized protein</fullName>
    </submittedName>
</protein>
<comment type="caution">
    <text evidence="1">The sequence shown here is derived from an EMBL/GenBank/DDBJ whole genome shotgun (WGS) entry which is preliminary data.</text>
</comment>
<feature type="non-terminal residue" evidence="1">
    <location>
        <position position="178"/>
    </location>
</feature>
<dbReference type="EMBL" id="JYKN01000650">
    <property type="protein sequence ID" value="KKK23567.1"/>
    <property type="molecule type" value="Genomic_DNA"/>
</dbReference>
<name>A0A0F8XJ19_9EURO</name>
<dbReference type="Proteomes" id="UP000034947">
    <property type="component" value="Unassembled WGS sequence"/>
</dbReference>
<accession>A0A0F8XJ19</accession>
<keyword evidence="2" id="KW-1185">Reference proteome</keyword>
<organism evidence="1 2">
    <name type="scientific">Aspergillus ochraceoroseus</name>
    <dbReference type="NCBI Taxonomy" id="138278"/>
    <lineage>
        <taxon>Eukaryota</taxon>
        <taxon>Fungi</taxon>
        <taxon>Dikarya</taxon>
        <taxon>Ascomycota</taxon>
        <taxon>Pezizomycotina</taxon>
        <taxon>Eurotiomycetes</taxon>
        <taxon>Eurotiomycetidae</taxon>
        <taxon>Eurotiales</taxon>
        <taxon>Aspergillaceae</taxon>
        <taxon>Aspergillus</taxon>
        <taxon>Aspergillus subgen. Nidulantes</taxon>
    </lineage>
</organism>
<dbReference type="AlphaFoldDB" id="A0A0F8XJ19"/>
<dbReference type="VEuPathDB" id="FungiDB:P175DRAFT_0515265"/>
<proteinExistence type="predicted"/>
<reference evidence="1 2" key="1">
    <citation type="submission" date="2015-02" db="EMBL/GenBank/DDBJ databases">
        <title>Draft Genome Sequences of Two Closely-Related Aflatoxigenic Aspergillus Species Obtained from the Cote d'Ivoire.</title>
        <authorList>
            <person name="Moore G.G."/>
            <person name="Beltz S.B."/>
            <person name="Mack B.M."/>
        </authorList>
    </citation>
    <scope>NUCLEOTIDE SEQUENCE [LARGE SCALE GENOMIC DNA]</scope>
    <source>
        <strain evidence="1 2">SRRC1432</strain>
    </source>
</reference>